<accession>A0AAV8TU75</accession>
<dbReference type="PANTHER" id="PTHR37610:SF40">
    <property type="entry name" value="OS01G0909600 PROTEIN"/>
    <property type="match status" value="1"/>
</dbReference>
<protein>
    <recommendedName>
        <fullName evidence="1">Retrotransposon Copia-like N-terminal domain-containing protein</fullName>
    </recommendedName>
</protein>
<dbReference type="PANTHER" id="PTHR37610">
    <property type="entry name" value="CCHC-TYPE DOMAIN-CONTAINING PROTEIN"/>
    <property type="match status" value="1"/>
</dbReference>
<proteinExistence type="predicted"/>
<sequence length="163" mass="18674">MTLVASPLTGNNYLTWSIAVKTSLETKDKICFIDGSFPAPSNPVLFKKWKRVDVMIKAWLLNSMIKEMSDTFIYCVSSKVLWDTIEKRLGENNGPLRYQLQREVSSLEQGSDSLVEREDSTKLMQFLMGLNPVFDNVRSQILNLEPLPHIDKAFSMVLRVEKQ</sequence>
<reference evidence="2 3" key="1">
    <citation type="submission" date="2021-09" db="EMBL/GenBank/DDBJ databases">
        <title>Genomic insights and catalytic innovation underlie evolution of tropane alkaloids biosynthesis.</title>
        <authorList>
            <person name="Wang Y.-J."/>
            <person name="Tian T."/>
            <person name="Huang J.-P."/>
            <person name="Huang S.-X."/>
        </authorList>
    </citation>
    <scope>NUCLEOTIDE SEQUENCE [LARGE SCALE GENOMIC DNA]</scope>
    <source>
        <strain evidence="2">KIB-2018</strain>
        <tissue evidence="2">Leaf</tissue>
    </source>
</reference>
<evidence type="ECO:0000313" key="2">
    <source>
        <dbReference type="EMBL" id="KAJ8770496.1"/>
    </source>
</evidence>
<feature type="domain" description="Retrotransposon Copia-like N-terminal" evidence="1">
    <location>
        <begin position="1"/>
        <end position="40"/>
    </location>
</feature>
<comment type="caution">
    <text evidence="2">The sequence shown here is derived from an EMBL/GenBank/DDBJ whole genome shotgun (WGS) entry which is preliminary data.</text>
</comment>
<gene>
    <name evidence="2" type="ORF">K2173_017987</name>
</gene>
<evidence type="ECO:0000259" key="1">
    <source>
        <dbReference type="Pfam" id="PF14244"/>
    </source>
</evidence>
<dbReference type="AlphaFoldDB" id="A0AAV8TU75"/>
<evidence type="ECO:0000313" key="3">
    <source>
        <dbReference type="Proteomes" id="UP001159364"/>
    </source>
</evidence>
<keyword evidence="3" id="KW-1185">Reference proteome</keyword>
<dbReference type="Pfam" id="PF14244">
    <property type="entry name" value="Retrotran_gag_3"/>
    <property type="match status" value="1"/>
</dbReference>
<name>A0AAV8TU75_9ROSI</name>
<dbReference type="InterPro" id="IPR029472">
    <property type="entry name" value="Copia-like_N"/>
</dbReference>
<dbReference type="Proteomes" id="UP001159364">
    <property type="component" value="Linkage Group LG03"/>
</dbReference>
<dbReference type="EMBL" id="JAIWQS010000003">
    <property type="protein sequence ID" value="KAJ8770496.1"/>
    <property type="molecule type" value="Genomic_DNA"/>
</dbReference>
<organism evidence="2 3">
    <name type="scientific">Erythroxylum novogranatense</name>
    <dbReference type="NCBI Taxonomy" id="1862640"/>
    <lineage>
        <taxon>Eukaryota</taxon>
        <taxon>Viridiplantae</taxon>
        <taxon>Streptophyta</taxon>
        <taxon>Embryophyta</taxon>
        <taxon>Tracheophyta</taxon>
        <taxon>Spermatophyta</taxon>
        <taxon>Magnoliopsida</taxon>
        <taxon>eudicotyledons</taxon>
        <taxon>Gunneridae</taxon>
        <taxon>Pentapetalae</taxon>
        <taxon>rosids</taxon>
        <taxon>fabids</taxon>
        <taxon>Malpighiales</taxon>
        <taxon>Erythroxylaceae</taxon>
        <taxon>Erythroxylum</taxon>
    </lineage>
</organism>